<reference evidence="3 4" key="1">
    <citation type="submission" date="2014-09" db="EMBL/GenBank/DDBJ databases">
        <authorList>
            <person name="Ellenberger Sabrina"/>
        </authorList>
    </citation>
    <scope>NUCLEOTIDE SEQUENCE [LARGE SCALE GENOMIC DNA]</scope>
    <source>
        <strain evidence="3 4">CBS 412.66</strain>
    </source>
</reference>
<dbReference type="AlphaFoldDB" id="A0A0B7NIK9"/>
<accession>A0A0B7NIK9</accession>
<dbReference type="Proteomes" id="UP000054107">
    <property type="component" value="Unassembled WGS sequence"/>
</dbReference>
<protein>
    <submittedName>
        <fullName evidence="3">Uncharacterized protein</fullName>
    </submittedName>
</protein>
<proteinExistence type="predicted"/>
<evidence type="ECO:0000313" key="3">
    <source>
        <dbReference type="EMBL" id="CEP18411.1"/>
    </source>
</evidence>
<feature type="transmembrane region" description="Helical" evidence="2">
    <location>
        <begin position="45"/>
        <end position="65"/>
    </location>
</feature>
<gene>
    <name evidence="3" type="primary">PARPA_12715.1 scaffold 45468</name>
</gene>
<evidence type="ECO:0000256" key="2">
    <source>
        <dbReference type="SAM" id="Phobius"/>
    </source>
</evidence>
<feature type="region of interest" description="Disordered" evidence="1">
    <location>
        <begin position="1"/>
        <end position="22"/>
    </location>
</feature>
<dbReference type="OrthoDB" id="2244878at2759"/>
<keyword evidence="2" id="KW-1133">Transmembrane helix</keyword>
<evidence type="ECO:0000313" key="4">
    <source>
        <dbReference type="Proteomes" id="UP000054107"/>
    </source>
</evidence>
<keyword evidence="2" id="KW-0472">Membrane</keyword>
<dbReference type="EMBL" id="LN733835">
    <property type="protein sequence ID" value="CEP18411.1"/>
    <property type="molecule type" value="Genomic_DNA"/>
</dbReference>
<dbReference type="STRING" id="35722.A0A0B7NIK9"/>
<keyword evidence="4" id="KW-1185">Reference proteome</keyword>
<sequence>MEKSSKAEYVAVPTSDAEHEAGLPPYEEQEAIIAEKSKSRRRFRFLLIGGAVTLLGLTHLCASRARGGFSSMNSMDLRPQDAPEPCALRHLDQYQELKHHMDFLEHDFGEPQFAPHAPQAVEEHRPHHKHHKDFKEKHHKNHDEFVSVQNEEKPHHRHHTYGQGHHGLHKDEQVQSHTKDHHRAHGEGLGCSQHHREDNAVQKHDGGHKKHEPFCKAEDLISKSSIFEFSPEEFKRAAIFSGGFFDRGSHIVLSKSADESLKNVKVNVTISAGRDDLAQEVKVSAFDHDGEYSVQVEHGHFHRPHRHAFKEKGKKEKSHNKKENCLIYNVAVEFPAGLDYFDQLNVKAKDGYFKGGKDIEGVEFGSIKAGIGRGAGLKAKNLLLGVLRGVVMGTYQPSETFSAGTIHGASKVKIEPTAENINITASSIFGPASVDIPADSYKGRFTLFNIFGEASIIEAPNPEDIHVQKFKPTVKSGYYKEDNEQSRIVVAAKLKGGERLTFY</sequence>
<name>A0A0B7NIK9_9FUNG</name>
<keyword evidence="2" id="KW-0812">Transmembrane</keyword>
<organism evidence="3 4">
    <name type="scientific">Parasitella parasitica</name>
    <dbReference type="NCBI Taxonomy" id="35722"/>
    <lineage>
        <taxon>Eukaryota</taxon>
        <taxon>Fungi</taxon>
        <taxon>Fungi incertae sedis</taxon>
        <taxon>Mucoromycota</taxon>
        <taxon>Mucoromycotina</taxon>
        <taxon>Mucoromycetes</taxon>
        <taxon>Mucorales</taxon>
        <taxon>Mucorineae</taxon>
        <taxon>Mucoraceae</taxon>
        <taxon>Parasitella</taxon>
    </lineage>
</organism>
<evidence type="ECO:0000256" key="1">
    <source>
        <dbReference type="SAM" id="MobiDB-lite"/>
    </source>
</evidence>